<dbReference type="GO" id="GO:0003677">
    <property type="term" value="F:DNA binding"/>
    <property type="evidence" value="ECO:0007669"/>
    <property type="project" value="UniProtKB-KW"/>
</dbReference>
<dbReference type="Proteomes" id="UP000199001">
    <property type="component" value="Unassembled WGS sequence"/>
</dbReference>
<dbReference type="PANTHER" id="PTHR33154:SF33">
    <property type="entry name" value="TRANSCRIPTIONAL REPRESSOR SDPR"/>
    <property type="match status" value="1"/>
</dbReference>
<keyword evidence="6" id="KW-1185">Reference proteome</keyword>
<dbReference type="InterPro" id="IPR001845">
    <property type="entry name" value="HTH_ArsR_DNA-bd_dom"/>
</dbReference>
<evidence type="ECO:0000256" key="3">
    <source>
        <dbReference type="ARBA" id="ARBA00023163"/>
    </source>
</evidence>
<dbReference type="Gene3D" id="1.10.10.10">
    <property type="entry name" value="Winged helix-like DNA-binding domain superfamily/Winged helix DNA-binding domain"/>
    <property type="match status" value="1"/>
</dbReference>
<dbReference type="InterPro" id="IPR051081">
    <property type="entry name" value="HTH_MetalResp_TranReg"/>
</dbReference>
<dbReference type="AlphaFoldDB" id="A0A1C6UW07"/>
<keyword evidence="1" id="KW-0805">Transcription regulation</keyword>
<dbReference type="OrthoDB" id="7945987at2"/>
<dbReference type="RefSeq" id="WP_091099388.1">
    <property type="nucleotide sequence ID" value="NZ_FMHZ01000002.1"/>
</dbReference>
<dbReference type="SMART" id="SM00418">
    <property type="entry name" value="HTH_ARSR"/>
    <property type="match status" value="1"/>
</dbReference>
<name>A0A1C6UW07_9ACTN</name>
<feature type="domain" description="HTH arsR-type" evidence="4">
    <location>
        <begin position="17"/>
        <end position="101"/>
    </location>
</feature>
<dbReference type="InterPro" id="IPR036388">
    <property type="entry name" value="WH-like_DNA-bd_sf"/>
</dbReference>
<evidence type="ECO:0000256" key="2">
    <source>
        <dbReference type="ARBA" id="ARBA00023125"/>
    </source>
</evidence>
<dbReference type="EMBL" id="FMHZ01000002">
    <property type="protein sequence ID" value="SCL58146.1"/>
    <property type="molecule type" value="Genomic_DNA"/>
</dbReference>
<gene>
    <name evidence="5" type="ORF">GA0070606_2884</name>
</gene>
<evidence type="ECO:0000259" key="4">
    <source>
        <dbReference type="SMART" id="SM00418"/>
    </source>
</evidence>
<dbReference type="Pfam" id="PF12840">
    <property type="entry name" value="HTH_20"/>
    <property type="match status" value="1"/>
</dbReference>
<dbReference type="CDD" id="cd00090">
    <property type="entry name" value="HTH_ARSR"/>
    <property type="match status" value="1"/>
</dbReference>
<keyword evidence="3" id="KW-0804">Transcription</keyword>
<evidence type="ECO:0000313" key="6">
    <source>
        <dbReference type="Proteomes" id="UP000199001"/>
    </source>
</evidence>
<dbReference type="STRING" id="47855.GA0070606_2884"/>
<organism evidence="5 6">
    <name type="scientific">Micromonospora citrea</name>
    <dbReference type="NCBI Taxonomy" id="47855"/>
    <lineage>
        <taxon>Bacteria</taxon>
        <taxon>Bacillati</taxon>
        <taxon>Actinomycetota</taxon>
        <taxon>Actinomycetes</taxon>
        <taxon>Micromonosporales</taxon>
        <taxon>Micromonosporaceae</taxon>
        <taxon>Micromonospora</taxon>
    </lineage>
</organism>
<accession>A0A1C6UW07</accession>
<dbReference type="InterPro" id="IPR036390">
    <property type="entry name" value="WH_DNA-bd_sf"/>
</dbReference>
<dbReference type="SUPFAM" id="SSF46785">
    <property type="entry name" value="Winged helix' DNA-binding domain"/>
    <property type="match status" value="1"/>
</dbReference>
<protein>
    <submittedName>
        <fullName evidence="5">Helix-turn-helix domain-containing protein</fullName>
    </submittedName>
</protein>
<dbReference type="GO" id="GO:0003700">
    <property type="term" value="F:DNA-binding transcription factor activity"/>
    <property type="evidence" value="ECO:0007669"/>
    <property type="project" value="InterPro"/>
</dbReference>
<dbReference type="PANTHER" id="PTHR33154">
    <property type="entry name" value="TRANSCRIPTIONAL REGULATOR, ARSR FAMILY"/>
    <property type="match status" value="1"/>
</dbReference>
<dbReference type="InterPro" id="IPR011991">
    <property type="entry name" value="ArsR-like_HTH"/>
</dbReference>
<proteinExistence type="predicted"/>
<sequence>MTEPRAERPRVTISDPQVMRALAHPARLAITEHLSSIEAGATATECAEIVGLSPSATSYHLRELAKAGLVEPAPTRGDARERVWRTVSPSWTVEAGRAATPEVVAAERALVEAWLARDLERSREWLRRAPDEPAEWYEASRLADSQLLLTADELRELNEAVDRLLEPYRKRSRADPPPLARTVSVNYKALPLD</sequence>
<reference evidence="6" key="1">
    <citation type="submission" date="2016-06" db="EMBL/GenBank/DDBJ databases">
        <authorList>
            <person name="Varghese N."/>
            <person name="Submissions Spin"/>
        </authorList>
    </citation>
    <scope>NUCLEOTIDE SEQUENCE [LARGE SCALE GENOMIC DNA]</scope>
    <source>
        <strain evidence="6">DSM 43903</strain>
    </source>
</reference>
<keyword evidence="2" id="KW-0238">DNA-binding</keyword>
<evidence type="ECO:0000256" key="1">
    <source>
        <dbReference type="ARBA" id="ARBA00023015"/>
    </source>
</evidence>
<evidence type="ECO:0000313" key="5">
    <source>
        <dbReference type="EMBL" id="SCL58146.1"/>
    </source>
</evidence>